<dbReference type="KEGG" id="ssl:SS1G_00992"/>
<dbReference type="Proteomes" id="UP000001312">
    <property type="component" value="Unassembled WGS sequence"/>
</dbReference>
<dbReference type="EMBL" id="CH476621">
    <property type="protein sequence ID" value="EDN91589.1"/>
    <property type="molecule type" value="Genomic_DNA"/>
</dbReference>
<dbReference type="HOGENOM" id="CLU_3175654_0_0_1"/>
<dbReference type="GeneID" id="5494372"/>
<gene>
    <name evidence="1" type="ORF">SS1G_00992</name>
</gene>
<keyword evidence="2" id="KW-1185">Reference proteome</keyword>
<dbReference type="RefSeq" id="XP_001598903.1">
    <property type="nucleotide sequence ID" value="XM_001598853.1"/>
</dbReference>
<dbReference type="AlphaFoldDB" id="A7E6R7"/>
<reference evidence="2" key="1">
    <citation type="journal article" date="2011" name="PLoS Genet.">
        <title>Genomic analysis of the necrotrophic fungal pathogens Sclerotinia sclerotiorum and Botrytis cinerea.</title>
        <authorList>
            <person name="Amselem J."/>
            <person name="Cuomo C.A."/>
            <person name="van Kan J.A."/>
            <person name="Viaud M."/>
            <person name="Benito E.P."/>
            <person name="Couloux A."/>
            <person name="Coutinho P.M."/>
            <person name="de Vries R.P."/>
            <person name="Dyer P.S."/>
            <person name="Fillinger S."/>
            <person name="Fournier E."/>
            <person name="Gout L."/>
            <person name="Hahn M."/>
            <person name="Kohn L."/>
            <person name="Lapalu N."/>
            <person name="Plummer K.M."/>
            <person name="Pradier J.M."/>
            <person name="Quevillon E."/>
            <person name="Sharon A."/>
            <person name="Simon A."/>
            <person name="ten Have A."/>
            <person name="Tudzynski B."/>
            <person name="Tudzynski P."/>
            <person name="Wincker P."/>
            <person name="Andrew M."/>
            <person name="Anthouard V."/>
            <person name="Beever R.E."/>
            <person name="Beffa R."/>
            <person name="Benoit I."/>
            <person name="Bouzid O."/>
            <person name="Brault B."/>
            <person name="Chen Z."/>
            <person name="Choquer M."/>
            <person name="Collemare J."/>
            <person name="Cotton P."/>
            <person name="Danchin E.G."/>
            <person name="Da Silva C."/>
            <person name="Gautier A."/>
            <person name="Giraud C."/>
            <person name="Giraud T."/>
            <person name="Gonzalez C."/>
            <person name="Grossetete S."/>
            <person name="Guldener U."/>
            <person name="Henrissat B."/>
            <person name="Howlett B.J."/>
            <person name="Kodira C."/>
            <person name="Kretschmer M."/>
            <person name="Lappartient A."/>
            <person name="Leroch M."/>
            <person name="Levis C."/>
            <person name="Mauceli E."/>
            <person name="Neuveglise C."/>
            <person name="Oeser B."/>
            <person name="Pearson M."/>
            <person name="Poulain J."/>
            <person name="Poussereau N."/>
            <person name="Quesneville H."/>
            <person name="Rascle C."/>
            <person name="Schumacher J."/>
            <person name="Segurens B."/>
            <person name="Sexton A."/>
            <person name="Silva E."/>
            <person name="Sirven C."/>
            <person name="Soanes D.M."/>
            <person name="Talbot N.J."/>
            <person name="Templeton M."/>
            <person name="Yandava C."/>
            <person name="Yarden O."/>
            <person name="Zeng Q."/>
            <person name="Rollins J.A."/>
            <person name="Lebrun M.H."/>
            <person name="Dickman M."/>
        </authorList>
    </citation>
    <scope>NUCLEOTIDE SEQUENCE [LARGE SCALE GENOMIC DNA]</scope>
    <source>
        <strain evidence="2">ATCC 18683 / 1980 / Ss-1</strain>
    </source>
</reference>
<organism evidence="1 2">
    <name type="scientific">Sclerotinia sclerotiorum (strain ATCC 18683 / 1980 / Ss-1)</name>
    <name type="common">White mold</name>
    <name type="synonym">Whetzelinia sclerotiorum</name>
    <dbReference type="NCBI Taxonomy" id="665079"/>
    <lineage>
        <taxon>Eukaryota</taxon>
        <taxon>Fungi</taxon>
        <taxon>Dikarya</taxon>
        <taxon>Ascomycota</taxon>
        <taxon>Pezizomycotina</taxon>
        <taxon>Leotiomycetes</taxon>
        <taxon>Helotiales</taxon>
        <taxon>Sclerotiniaceae</taxon>
        <taxon>Sclerotinia</taxon>
    </lineage>
</organism>
<name>A7E6R7_SCLS1</name>
<proteinExistence type="predicted"/>
<evidence type="ECO:0000313" key="1">
    <source>
        <dbReference type="EMBL" id="EDN91589.1"/>
    </source>
</evidence>
<dbReference type="InParanoid" id="A7E6R7"/>
<accession>A7E6R7</accession>
<evidence type="ECO:0000313" key="2">
    <source>
        <dbReference type="Proteomes" id="UP000001312"/>
    </source>
</evidence>
<protein>
    <submittedName>
        <fullName evidence="1">Uncharacterized protein</fullName>
    </submittedName>
</protein>
<sequence>MDCRDMILLCVEIEDVDVLGWGLEVEEGGDEVVAEGAVAADYEDDES</sequence>